<organism evidence="8 9">
    <name type="scientific">Lactiplantibacillus garii</name>
    <dbReference type="NCBI Taxonomy" id="2306423"/>
    <lineage>
        <taxon>Bacteria</taxon>
        <taxon>Bacillati</taxon>
        <taxon>Bacillota</taxon>
        <taxon>Bacilli</taxon>
        <taxon>Lactobacillales</taxon>
        <taxon>Lactobacillaceae</taxon>
        <taxon>Lactiplantibacillus</taxon>
    </lineage>
</organism>
<dbReference type="PANTHER" id="PTHR30477:SF0">
    <property type="entry name" value="METAL TRANSPORT SYSTEM MEMBRANE PROTEIN TM_0125-RELATED"/>
    <property type="match status" value="1"/>
</dbReference>
<evidence type="ECO:0000313" key="8">
    <source>
        <dbReference type="EMBL" id="RRK10383.1"/>
    </source>
</evidence>
<keyword evidence="4 7" id="KW-1133">Transmembrane helix</keyword>
<evidence type="ECO:0000313" key="9">
    <source>
        <dbReference type="Proteomes" id="UP000283633"/>
    </source>
</evidence>
<feature type="transmembrane region" description="Helical" evidence="7">
    <location>
        <begin position="12"/>
        <end position="33"/>
    </location>
</feature>
<feature type="transmembrane region" description="Helical" evidence="7">
    <location>
        <begin position="190"/>
        <end position="211"/>
    </location>
</feature>
<name>A0A426D6X1_9LACO</name>
<keyword evidence="5 7" id="KW-0472">Membrane</keyword>
<gene>
    <name evidence="8" type="ORF">D1831_07945</name>
</gene>
<evidence type="ECO:0000256" key="4">
    <source>
        <dbReference type="ARBA" id="ARBA00022989"/>
    </source>
</evidence>
<accession>A0A426D6X1</accession>
<dbReference type="Gene3D" id="1.10.3470.10">
    <property type="entry name" value="ABC transporter involved in vitamin B12 uptake, BtuC"/>
    <property type="match status" value="1"/>
</dbReference>
<dbReference type="InterPro" id="IPR001626">
    <property type="entry name" value="ABC_TroCD"/>
</dbReference>
<comment type="subcellular location">
    <subcellularLocation>
        <location evidence="6">Cell membrane</location>
        <topology evidence="6">Multi-pass membrane protein</topology>
    </subcellularLocation>
    <subcellularLocation>
        <location evidence="1">Membrane</location>
        <topology evidence="1">Multi-pass membrane protein</topology>
    </subcellularLocation>
</comment>
<feature type="transmembrane region" description="Helical" evidence="7">
    <location>
        <begin position="218"/>
        <end position="237"/>
    </location>
</feature>
<feature type="transmembrane region" description="Helical" evidence="7">
    <location>
        <begin position="53"/>
        <end position="76"/>
    </location>
</feature>
<evidence type="ECO:0000256" key="1">
    <source>
        <dbReference type="ARBA" id="ARBA00004141"/>
    </source>
</evidence>
<dbReference type="Proteomes" id="UP000283633">
    <property type="component" value="Unassembled WGS sequence"/>
</dbReference>
<feature type="transmembrane region" description="Helical" evidence="7">
    <location>
        <begin position="243"/>
        <end position="261"/>
    </location>
</feature>
<dbReference type="AlphaFoldDB" id="A0A426D6X1"/>
<protein>
    <submittedName>
        <fullName evidence="8">Metal ABC transporter permease</fullName>
    </submittedName>
</protein>
<dbReference type="InterPro" id="IPR037294">
    <property type="entry name" value="ABC_BtuC-like"/>
</dbReference>
<keyword evidence="6" id="KW-0813">Transport</keyword>
<feature type="transmembrane region" description="Helical" evidence="7">
    <location>
        <begin position="88"/>
        <end position="107"/>
    </location>
</feature>
<dbReference type="Pfam" id="PF00950">
    <property type="entry name" value="ABC-3"/>
    <property type="match status" value="1"/>
</dbReference>
<feature type="transmembrane region" description="Helical" evidence="7">
    <location>
        <begin position="160"/>
        <end position="184"/>
    </location>
</feature>
<dbReference type="EMBL" id="QWZQ01000022">
    <property type="protein sequence ID" value="RRK10383.1"/>
    <property type="molecule type" value="Genomic_DNA"/>
</dbReference>
<keyword evidence="3 6" id="KW-0812">Transmembrane</keyword>
<dbReference type="PANTHER" id="PTHR30477">
    <property type="entry name" value="ABC-TRANSPORTER METAL-BINDING PROTEIN"/>
    <property type="match status" value="1"/>
</dbReference>
<comment type="caution">
    <text evidence="8">The sequence shown here is derived from an EMBL/GenBank/DDBJ whole genome shotgun (WGS) entry which is preliminary data.</text>
</comment>
<evidence type="ECO:0000256" key="6">
    <source>
        <dbReference type="RuleBase" id="RU003943"/>
    </source>
</evidence>
<proteinExistence type="inferred from homology"/>
<reference evidence="8 9" key="1">
    <citation type="submission" date="2018-08" db="EMBL/GenBank/DDBJ databases">
        <title>Genome Lactobacillus garii FI11369.</title>
        <authorList>
            <person name="Diaz M."/>
            <person name="Narbad A."/>
        </authorList>
    </citation>
    <scope>NUCLEOTIDE SEQUENCE [LARGE SCALE GENOMIC DNA]</scope>
    <source>
        <strain evidence="8 9">FI11369</strain>
    </source>
</reference>
<evidence type="ECO:0000256" key="5">
    <source>
        <dbReference type="ARBA" id="ARBA00023136"/>
    </source>
</evidence>
<dbReference type="PRINTS" id="PR00173">
    <property type="entry name" value="EDTRNSPORT"/>
</dbReference>
<dbReference type="GO" id="GO:0043190">
    <property type="term" value="C:ATP-binding cassette (ABC) transporter complex"/>
    <property type="evidence" value="ECO:0007669"/>
    <property type="project" value="InterPro"/>
</dbReference>
<evidence type="ECO:0000256" key="7">
    <source>
        <dbReference type="SAM" id="Phobius"/>
    </source>
</evidence>
<sequence length="268" mass="28611">MLAMFSLAFMRNAYLAGTFIAIICGTIGVFVIARNLSFLTHTLSEIGFAGAAFGIFMGWTALSGMLIFTVVSSVIVGQMSVKQSRREASISAISALFIGLGILFLSLSNQTSSYATSILFGSVIGIANADVLRVAVLSAIVLLVMLALYRPLKFDSFDSIGARVSGLWTTAISVVFLVLVAMSVSVAAQIVGSLLIFILLTLPAAAARYFVHTVSKMIFLSIGFALAGVWIGLYLSYLTNLPVSFFIASIECLFYFAALTYQRVHVGS</sequence>
<dbReference type="GO" id="GO:0055085">
    <property type="term" value="P:transmembrane transport"/>
    <property type="evidence" value="ECO:0007669"/>
    <property type="project" value="InterPro"/>
</dbReference>
<keyword evidence="9" id="KW-1185">Reference proteome</keyword>
<dbReference type="OrthoDB" id="9798540at2"/>
<feature type="transmembrane region" description="Helical" evidence="7">
    <location>
        <begin position="119"/>
        <end position="148"/>
    </location>
</feature>
<comment type="similarity">
    <text evidence="2 6">Belongs to the ABC-3 integral membrane protein family.</text>
</comment>
<evidence type="ECO:0000256" key="2">
    <source>
        <dbReference type="ARBA" id="ARBA00008034"/>
    </source>
</evidence>
<dbReference type="SUPFAM" id="SSF81345">
    <property type="entry name" value="ABC transporter involved in vitamin B12 uptake, BtuC"/>
    <property type="match status" value="1"/>
</dbReference>
<evidence type="ECO:0000256" key="3">
    <source>
        <dbReference type="ARBA" id="ARBA00022692"/>
    </source>
</evidence>